<dbReference type="GO" id="GO:0000287">
    <property type="term" value="F:magnesium ion binding"/>
    <property type="evidence" value="ECO:0007669"/>
    <property type="project" value="UniProtKB-UniRule"/>
</dbReference>
<dbReference type="Proteomes" id="UP000019151">
    <property type="component" value="Plasmid 2"/>
</dbReference>
<protein>
    <recommendedName>
        <fullName evidence="4">3'(2'),5'-bisphosphate nucleotidase CysQ</fullName>
        <ecNumber evidence="4">3.1.3.7</ecNumber>
    </recommendedName>
    <alternativeName>
        <fullName evidence="4">3'(2'),5-bisphosphonucleoside 3'(2')-phosphohydrolase</fullName>
    </alternativeName>
    <alternativeName>
        <fullName evidence="4">3'-phosphoadenosine 5'-phosphate phosphatase</fullName>
        <shortName evidence="4">PAP phosphatase</shortName>
    </alternativeName>
</protein>
<geneLocation type="plasmid" evidence="7 8">
    <name>2</name>
</geneLocation>
<gene>
    <name evidence="4" type="primary">cysQ</name>
    <name evidence="7" type="ORF">J421_6046</name>
</gene>
<keyword evidence="4" id="KW-0472">Membrane</keyword>
<reference evidence="7 8" key="1">
    <citation type="journal article" date="2014" name="Genome Announc.">
        <title>Genome Sequence and Methylome of Soil Bacterium Gemmatirosa kalamazoonensis KBS708T, a Member of the Rarely Cultivated Gemmatimonadetes Phylum.</title>
        <authorList>
            <person name="Debruyn J.M."/>
            <person name="Radosevich M."/>
            <person name="Wommack K.E."/>
            <person name="Polson S.W."/>
            <person name="Hauser L.J."/>
            <person name="Fawaz M.N."/>
            <person name="Korlach J."/>
            <person name="Tsai Y.C."/>
        </authorList>
    </citation>
    <scope>NUCLEOTIDE SEQUENCE [LARGE SCALE GENOMIC DNA]</scope>
    <source>
        <strain evidence="7 8">KBS708</strain>
        <plasmid evidence="8">Plasmid 2</plasmid>
    </source>
</reference>
<dbReference type="EC" id="3.1.3.7" evidence="4"/>
<evidence type="ECO:0000256" key="6">
    <source>
        <dbReference type="SAM" id="MobiDB-lite"/>
    </source>
</evidence>
<dbReference type="Gene3D" id="3.40.190.80">
    <property type="match status" value="1"/>
</dbReference>
<keyword evidence="4" id="KW-1003">Cell membrane</keyword>
<dbReference type="GO" id="GO:0050427">
    <property type="term" value="P:3'-phosphoadenosine 5'-phosphosulfate metabolic process"/>
    <property type="evidence" value="ECO:0007669"/>
    <property type="project" value="TreeGrafter"/>
</dbReference>
<feature type="binding site" evidence="4">
    <location>
        <position position="120"/>
    </location>
    <ligand>
        <name>Mg(2+)</name>
        <dbReference type="ChEBI" id="CHEBI:18420"/>
        <label>1</label>
    </ligand>
</feature>
<feature type="compositionally biased region" description="Polar residues" evidence="6">
    <location>
        <begin position="8"/>
        <end position="19"/>
    </location>
</feature>
<keyword evidence="2 4" id="KW-0479">Metal-binding</keyword>
<dbReference type="GO" id="GO:0005886">
    <property type="term" value="C:plasma membrane"/>
    <property type="evidence" value="ECO:0007669"/>
    <property type="project" value="UniProtKB-SubCell"/>
</dbReference>
<keyword evidence="8" id="KW-1185">Reference proteome</keyword>
<sequence length="282" mass="30186">MAEAGSLSAPSARSASTLTEPDALAGARDGALISDESLARLVRIARHAGAAIMPYYRIDSGARAKSDGSPLTLADEAAHHVIVDALRAWTPDVPVVSEEGEIPDASVRQSWRRFWLVDPLDGTKEFLHRNGDFTVNVALVEDGEPVLGVVYAPAIDRCWYAGKSLGAWVEAPDAPPTRVHSTPPAEGAPLVVVESRSHPSEALERWLATVPVARRVPAGSSLKFCLVAEGTADVYPRFGPTMEWDVAAGDCVFRESGIDGPRRSPLTYNKPDLRNGDFVVGL</sequence>
<dbReference type="GO" id="GO:0008441">
    <property type="term" value="F:3'(2'),5'-bisphosphate nucleotidase activity"/>
    <property type="evidence" value="ECO:0007669"/>
    <property type="project" value="UniProtKB-UniRule"/>
</dbReference>
<comment type="subcellular location">
    <subcellularLocation>
        <location evidence="4">Cell membrane</location>
        <topology evidence="4">Peripheral membrane protein</topology>
        <orientation evidence="4">Cytoplasmic side</orientation>
    </subcellularLocation>
</comment>
<evidence type="ECO:0000256" key="5">
    <source>
        <dbReference type="PIRSR" id="PIRSR600760-2"/>
    </source>
</evidence>
<evidence type="ECO:0000256" key="1">
    <source>
        <dbReference type="ARBA" id="ARBA00001625"/>
    </source>
</evidence>
<dbReference type="InterPro" id="IPR000760">
    <property type="entry name" value="Inositol_monophosphatase-like"/>
</dbReference>
<feature type="binding site" evidence="4">
    <location>
        <position position="245"/>
    </location>
    <ligand>
        <name>substrate</name>
    </ligand>
</feature>
<feature type="binding site" evidence="5">
    <location>
        <position position="98"/>
    </location>
    <ligand>
        <name>Mg(2+)</name>
        <dbReference type="ChEBI" id="CHEBI:18420"/>
        <label>1</label>
        <note>catalytic</note>
    </ligand>
</feature>
<comment type="catalytic activity">
    <reaction evidence="1 4">
        <text>adenosine 3',5'-bisphosphate + H2O = AMP + phosphate</text>
        <dbReference type="Rhea" id="RHEA:10040"/>
        <dbReference type="ChEBI" id="CHEBI:15377"/>
        <dbReference type="ChEBI" id="CHEBI:43474"/>
        <dbReference type="ChEBI" id="CHEBI:58343"/>
        <dbReference type="ChEBI" id="CHEBI:456215"/>
        <dbReference type="EC" id="3.1.3.7"/>
    </reaction>
</comment>
<feature type="binding site" evidence="4">
    <location>
        <position position="98"/>
    </location>
    <ligand>
        <name>Mg(2+)</name>
        <dbReference type="ChEBI" id="CHEBI:18420"/>
        <label>1</label>
    </ligand>
</feature>
<dbReference type="PANTHER" id="PTHR43028">
    <property type="entry name" value="3'(2'),5'-BISPHOSPHATE NUCLEOTIDASE 1"/>
    <property type="match status" value="1"/>
</dbReference>
<comment type="cofactor">
    <cofactor evidence="4 5">
        <name>Mg(2+)</name>
        <dbReference type="ChEBI" id="CHEBI:18420"/>
    </cofactor>
</comment>
<dbReference type="KEGG" id="gba:J421_6046"/>
<dbReference type="EMBL" id="CP007130">
    <property type="protein sequence ID" value="AHG93581.1"/>
    <property type="molecule type" value="Genomic_DNA"/>
</dbReference>
<feature type="binding site" evidence="4">
    <location>
        <position position="118"/>
    </location>
    <ligand>
        <name>Mg(2+)</name>
        <dbReference type="ChEBI" id="CHEBI:18420"/>
        <label>1</label>
    </ligand>
</feature>
<feature type="binding site" evidence="5">
    <location>
        <position position="245"/>
    </location>
    <ligand>
        <name>Mg(2+)</name>
        <dbReference type="ChEBI" id="CHEBI:18420"/>
        <label>1</label>
        <note>catalytic</note>
    </ligand>
</feature>
<evidence type="ECO:0000313" key="8">
    <source>
        <dbReference type="Proteomes" id="UP000019151"/>
    </source>
</evidence>
<feature type="binding site" evidence="4">
    <location>
        <position position="98"/>
    </location>
    <ligand>
        <name>substrate</name>
    </ligand>
</feature>
<feature type="binding site" evidence="4">
    <location>
        <begin position="120"/>
        <end position="123"/>
    </location>
    <ligand>
        <name>substrate</name>
    </ligand>
</feature>
<keyword evidence="3 4" id="KW-0460">Magnesium</keyword>
<dbReference type="SUPFAM" id="SSF56655">
    <property type="entry name" value="Carbohydrate phosphatase"/>
    <property type="match status" value="1"/>
</dbReference>
<feature type="region of interest" description="Disordered" evidence="6">
    <location>
        <begin position="1"/>
        <end position="20"/>
    </location>
</feature>
<dbReference type="CDD" id="cd01638">
    <property type="entry name" value="CysQ"/>
    <property type="match status" value="1"/>
</dbReference>
<dbReference type="GO" id="GO:0000103">
    <property type="term" value="P:sulfate assimilation"/>
    <property type="evidence" value="ECO:0007669"/>
    <property type="project" value="TreeGrafter"/>
</dbReference>
<dbReference type="InterPro" id="IPR020583">
    <property type="entry name" value="Inositol_monoP_metal-BS"/>
</dbReference>
<evidence type="ECO:0000313" key="7">
    <source>
        <dbReference type="EMBL" id="AHG93581.1"/>
    </source>
</evidence>
<dbReference type="HAMAP" id="MF_02095">
    <property type="entry name" value="CysQ"/>
    <property type="match status" value="1"/>
</dbReference>
<dbReference type="PATRIC" id="fig|861299.3.peg.6100"/>
<dbReference type="InterPro" id="IPR006240">
    <property type="entry name" value="CysQ"/>
</dbReference>
<keyword evidence="7" id="KW-0614">Plasmid</keyword>
<name>W0RSA2_9BACT</name>
<dbReference type="NCBIfam" id="TIGR01331">
    <property type="entry name" value="bisphos_cysQ"/>
    <property type="match status" value="1"/>
</dbReference>
<dbReference type="Gene3D" id="3.30.540.10">
    <property type="entry name" value="Fructose-1,6-Bisphosphatase, subunit A, domain 1"/>
    <property type="match status" value="1"/>
</dbReference>
<dbReference type="PRINTS" id="PR00377">
    <property type="entry name" value="IMPHPHTASES"/>
</dbReference>
<evidence type="ECO:0000256" key="4">
    <source>
        <dbReference type="HAMAP-Rule" id="MF_02095"/>
    </source>
</evidence>
<feature type="binding site" evidence="4">
    <location>
        <position position="245"/>
    </location>
    <ligand>
        <name>Mg(2+)</name>
        <dbReference type="ChEBI" id="CHEBI:18420"/>
        <label>2</label>
    </ligand>
</feature>
<accession>W0RSA2</accession>
<dbReference type="InParanoid" id="W0RSA2"/>
<evidence type="ECO:0000256" key="3">
    <source>
        <dbReference type="ARBA" id="ARBA00022842"/>
    </source>
</evidence>
<comment type="function">
    <text evidence="4">Converts adenosine-3',5'-bisphosphate (PAP) to AMP.</text>
</comment>
<feature type="binding site" evidence="4">
    <location>
        <position position="118"/>
    </location>
    <ligand>
        <name>Mg(2+)</name>
        <dbReference type="ChEBI" id="CHEBI:18420"/>
        <label>2</label>
    </ligand>
</feature>
<dbReference type="HOGENOM" id="CLU_044118_3_0_0"/>
<organism evidence="7 8">
    <name type="scientific">Gemmatirosa kalamazoonensis</name>
    <dbReference type="NCBI Taxonomy" id="861299"/>
    <lineage>
        <taxon>Bacteria</taxon>
        <taxon>Pseudomonadati</taxon>
        <taxon>Gemmatimonadota</taxon>
        <taxon>Gemmatimonadia</taxon>
        <taxon>Gemmatimonadales</taxon>
        <taxon>Gemmatimonadaceae</taxon>
        <taxon>Gemmatirosa</taxon>
    </lineage>
</organism>
<dbReference type="eggNOG" id="COG1218">
    <property type="taxonomic scope" value="Bacteria"/>
</dbReference>
<dbReference type="InterPro" id="IPR050725">
    <property type="entry name" value="CysQ/Inositol_MonoPase"/>
</dbReference>
<feature type="binding site" evidence="5">
    <location>
        <position position="121"/>
    </location>
    <ligand>
        <name>Mg(2+)</name>
        <dbReference type="ChEBI" id="CHEBI:18420"/>
        <label>1</label>
        <note>catalytic</note>
    </ligand>
</feature>
<dbReference type="RefSeq" id="WP_201773180.1">
    <property type="nucleotide sequence ID" value="NZ_CP007130.1"/>
</dbReference>
<feature type="binding site" evidence="4">
    <location>
        <position position="121"/>
    </location>
    <ligand>
        <name>Mg(2+)</name>
        <dbReference type="ChEBI" id="CHEBI:18420"/>
        <label>2</label>
    </ligand>
</feature>
<feature type="binding site" evidence="5">
    <location>
        <position position="120"/>
    </location>
    <ligand>
        <name>Mg(2+)</name>
        <dbReference type="ChEBI" id="CHEBI:18420"/>
        <label>1</label>
        <note>catalytic</note>
    </ligand>
</feature>
<keyword evidence="4" id="KW-0378">Hydrolase</keyword>
<dbReference type="PANTHER" id="PTHR43028:SF5">
    <property type="entry name" value="3'(2'),5'-BISPHOSPHATE NUCLEOTIDASE 1"/>
    <property type="match status" value="1"/>
</dbReference>
<evidence type="ECO:0000256" key="2">
    <source>
        <dbReference type="ARBA" id="ARBA00022723"/>
    </source>
</evidence>
<dbReference type="PROSITE" id="PS00629">
    <property type="entry name" value="IMP_1"/>
    <property type="match status" value="1"/>
</dbReference>
<feature type="binding site" evidence="5">
    <location>
        <position position="118"/>
    </location>
    <ligand>
        <name>Mg(2+)</name>
        <dbReference type="ChEBI" id="CHEBI:18420"/>
        <label>1</label>
        <note>catalytic</note>
    </ligand>
</feature>
<comment type="similarity">
    <text evidence="4">Belongs to the inositol monophosphatase superfamily. CysQ family.</text>
</comment>
<proteinExistence type="inferred from homology"/>
<dbReference type="Pfam" id="PF00459">
    <property type="entry name" value="Inositol_P"/>
    <property type="match status" value="1"/>
</dbReference>
<dbReference type="AlphaFoldDB" id="W0RSA2"/>